<keyword evidence="1" id="KW-0436">Ligase</keyword>
<dbReference type="EMBL" id="CAJQUM010000001">
    <property type="protein sequence ID" value="CAG4885149.1"/>
    <property type="molecule type" value="Genomic_DNA"/>
</dbReference>
<sequence>MSTSYDKRELKLLIDGQLPFERVQEIIKDPKDTDRFQKSMEVYEERVAFKERILLPLTPCLFIVQDGTDYVVKCRCGHGFGDFRVNWKLHSLVYVRDTAETLEQVYPGVQVPDPDYCEIREYYCPECAALLEVESLPPGMPADFEFLPDLDTFYRKWLNDPLPTKVEFVDKTSEVIRQWVSEITPARKGA</sequence>
<dbReference type="EC" id="6.4.1.6" evidence="1"/>
<evidence type="ECO:0000313" key="2">
    <source>
        <dbReference type="Proteomes" id="UP000742786"/>
    </source>
</evidence>
<name>A0A916N9W4_9PROT</name>
<keyword evidence="2" id="KW-1185">Reference proteome</keyword>
<dbReference type="RefSeq" id="WP_220636922.1">
    <property type="nucleotide sequence ID" value="NZ_CAJQUM010000001.1"/>
</dbReference>
<protein>
    <submittedName>
        <fullName evidence="1">Acetone carboxylase, gamma subunit</fullName>
        <ecNumber evidence="1">6.4.1.6</ecNumber>
    </submittedName>
</protein>
<accession>A0A916N9W4</accession>
<dbReference type="Pfam" id="PF08882">
    <property type="entry name" value="Acetone_carb_G"/>
    <property type="match status" value="1"/>
</dbReference>
<gene>
    <name evidence="1" type="ORF">GTOL_13032</name>
</gene>
<reference evidence="1" key="1">
    <citation type="submission" date="2021-04" db="EMBL/GenBank/DDBJ databases">
        <authorList>
            <person name="Hornung B."/>
        </authorList>
    </citation>
    <scope>NUCLEOTIDE SEQUENCE</scope>
    <source>
        <strain evidence="1">G5G6</strain>
    </source>
</reference>
<proteinExistence type="predicted"/>
<dbReference type="AlphaFoldDB" id="A0A916N9W4"/>
<comment type="caution">
    <text evidence="1">The sequence shown here is derived from an EMBL/GenBank/DDBJ whole genome shotgun (WGS) entry which is preliminary data.</text>
</comment>
<dbReference type="InterPro" id="IPR016750">
    <property type="entry name" value="Aceto_COase_bsu/gsu"/>
</dbReference>
<evidence type="ECO:0000313" key="1">
    <source>
        <dbReference type="EMBL" id="CAG4885149.1"/>
    </source>
</evidence>
<dbReference type="PIRSF" id="PIRSF019217">
    <property type="entry name" value="Acetone_carboxlyase_gsu"/>
    <property type="match status" value="1"/>
</dbReference>
<organism evidence="1 2">
    <name type="scientific">Georgfuchsia toluolica</name>
    <dbReference type="NCBI Taxonomy" id="424218"/>
    <lineage>
        <taxon>Bacteria</taxon>
        <taxon>Pseudomonadati</taxon>
        <taxon>Pseudomonadota</taxon>
        <taxon>Betaproteobacteria</taxon>
        <taxon>Nitrosomonadales</taxon>
        <taxon>Sterolibacteriaceae</taxon>
        <taxon>Georgfuchsia</taxon>
    </lineage>
</organism>
<dbReference type="Proteomes" id="UP000742786">
    <property type="component" value="Unassembled WGS sequence"/>
</dbReference>
<dbReference type="GO" id="GO:0018710">
    <property type="term" value="F:acetone carboxylase activity"/>
    <property type="evidence" value="ECO:0007669"/>
    <property type="project" value="UniProtKB-EC"/>
</dbReference>